<dbReference type="EMBL" id="MU004235">
    <property type="protein sequence ID" value="KAF2669445.1"/>
    <property type="molecule type" value="Genomic_DNA"/>
</dbReference>
<evidence type="ECO:0008006" key="4">
    <source>
        <dbReference type="Google" id="ProtNLM"/>
    </source>
</evidence>
<protein>
    <recommendedName>
        <fullName evidence="4">F-box domain-containing protein</fullName>
    </recommendedName>
</protein>
<dbReference type="Proteomes" id="UP000799302">
    <property type="component" value="Unassembled WGS sequence"/>
</dbReference>
<sequence>MAARTNPHPTNYPEFPTNHDDPPSVLPCIKPSSGLVQEPNSKKPQGNAGFLDYLPLEMIQMILLHFDIQSITHFESFNPHTKDLVQSLLEYRAIVKHASKALHQILAIESGEYITLQTLYTKLCTAKCESCGHFASNLYLITCKRVCDSCFKSKTKWYPNPCSLAEDILGLSPAQIATLPKFHSPQRSSRYQLRATTFQWYADREAAYDIAIKSGKFSPLSLKPPIFDSVYGIGMEYYVAPRCRTAGRRLPIRYDALIDVPWLNRKTNKGEHGMYCPRCNRTNGPSGLELRRLLTDYYENKDLGVAQVRVILRESEEKRILGLSPRWPQWRKYAKMSLLDHLWEHDGLDRLSTEERKRNG</sequence>
<dbReference type="AlphaFoldDB" id="A0A6A6UB18"/>
<dbReference type="OrthoDB" id="2687876at2759"/>
<feature type="region of interest" description="Disordered" evidence="1">
    <location>
        <begin position="1"/>
        <end position="23"/>
    </location>
</feature>
<accession>A0A6A6UB18</accession>
<proteinExistence type="predicted"/>
<name>A0A6A6UB18_9PEZI</name>
<keyword evidence="3" id="KW-1185">Reference proteome</keyword>
<evidence type="ECO:0000313" key="3">
    <source>
        <dbReference type="Proteomes" id="UP000799302"/>
    </source>
</evidence>
<reference evidence="2" key="1">
    <citation type="journal article" date="2020" name="Stud. Mycol.">
        <title>101 Dothideomycetes genomes: a test case for predicting lifestyles and emergence of pathogens.</title>
        <authorList>
            <person name="Haridas S."/>
            <person name="Albert R."/>
            <person name="Binder M."/>
            <person name="Bloem J."/>
            <person name="Labutti K."/>
            <person name="Salamov A."/>
            <person name="Andreopoulos B."/>
            <person name="Baker S."/>
            <person name="Barry K."/>
            <person name="Bills G."/>
            <person name="Bluhm B."/>
            <person name="Cannon C."/>
            <person name="Castanera R."/>
            <person name="Culley D."/>
            <person name="Daum C."/>
            <person name="Ezra D."/>
            <person name="Gonzalez J."/>
            <person name="Henrissat B."/>
            <person name="Kuo A."/>
            <person name="Liang C."/>
            <person name="Lipzen A."/>
            <person name="Lutzoni F."/>
            <person name="Magnuson J."/>
            <person name="Mondo S."/>
            <person name="Nolan M."/>
            <person name="Ohm R."/>
            <person name="Pangilinan J."/>
            <person name="Park H.-J."/>
            <person name="Ramirez L."/>
            <person name="Alfaro M."/>
            <person name="Sun H."/>
            <person name="Tritt A."/>
            <person name="Yoshinaga Y."/>
            <person name="Zwiers L.-H."/>
            <person name="Turgeon B."/>
            <person name="Goodwin S."/>
            <person name="Spatafora J."/>
            <person name="Crous P."/>
            <person name="Grigoriev I."/>
        </authorList>
    </citation>
    <scope>NUCLEOTIDE SEQUENCE</scope>
    <source>
        <strain evidence="2">CBS 115976</strain>
    </source>
</reference>
<evidence type="ECO:0000313" key="2">
    <source>
        <dbReference type="EMBL" id="KAF2669445.1"/>
    </source>
</evidence>
<evidence type="ECO:0000256" key="1">
    <source>
        <dbReference type="SAM" id="MobiDB-lite"/>
    </source>
</evidence>
<gene>
    <name evidence="2" type="ORF">BT63DRAFT_261158</name>
</gene>
<organism evidence="2 3">
    <name type="scientific">Microthyrium microscopicum</name>
    <dbReference type="NCBI Taxonomy" id="703497"/>
    <lineage>
        <taxon>Eukaryota</taxon>
        <taxon>Fungi</taxon>
        <taxon>Dikarya</taxon>
        <taxon>Ascomycota</taxon>
        <taxon>Pezizomycotina</taxon>
        <taxon>Dothideomycetes</taxon>
        <taxon>Dothideomycetes incertae sedis</taxon>
        <taxon>Microthyriales</taxon>
        <taxon>Microthyriaceae</taxon>
        <taxon>Microthyrium</taxon>
    </lineage>
</organism>